<dbReference type="HOGENOM" id="CLU_040086_0_0_1"/>
<dbReference type="AlphaFoldDB" id="A0A0C3SFM8"/>
<name>A0A0C3SFM8_PHLG1</name>
<evidence type="ECO:0000313" key="3">
    <source>
        <dbReference type="Proteomes" id="UP000053257"/>
    </source>
</evidence>
<dbReference type="Proteomes" id="UP000053257">
    <property type="component" value="Unassembled WGS sequence"/>
</dbReference>
<dbReference type="OrthoDB" id="3235609at2759"/>
<sequence length="512" mass="57036">MSYYYWQIGGWQSHVVPLPGNIPRDPAEIAERLFRYASEDGVLTLTLGIQPNGASYLLLHDNGEVHPEVRAVLRGRGHGQARFVSLSPVTFVAPGALVAKLNLHAQKYKKNKKRGNAPDCDRSQANTHYTSGGEPLEVLSVAGLRRASFEYHRVFYRLCRGSIDPTEHGIQRVPWLDNIRARSFAYNTHIAGHARHYDERKKDPRILDVGVAEWILPGGSIDLTVERSNYFTIKSILTNPNKGQYLFGEATQASEAEISAHLKECFKHEDGAPIILFVNDAEEALDVLSYYGVDTRSWTTHLEPVIGRPVLRVRERYSERHEPKQEDRYGGPRGRSNSYYGGNKVKSERSRSPQRRGNSYQRARSPLHREEPSVIVVDVPGLYETMKSCPPTKDTLIKIAEHLQVKLPDSNGKFMPNNGTGWCAGNECRLLAYIWRALVEGNALDQQFVEVKAQYEAATASGAGRAVAAPVQPPVDDDDVDPNDVVPAPGAGSSGQGYTNPYDSGDEDYEAW</sequence>
<dbReference type="EMBL" id="KN840440">
    <property type="protein sequence ID" value="KIP12360.1"/>
    <property type="molecule type" value="Genomic_DNA"/>
</dbReference>
<feature type="region of interest" description="Disordered" evidence="1">
    <location>
        <begin position="462"/>
        <end position="512"/>
    </location>
</feature>
<organism evidence="2 3">
    <name type="scientific">Phlebiopsis gigantea (strain 11061_1 CR5-6)</name>
    <name type="common">White-rot fungus</name>
    <name type="synonym">Peniophora gigantea</name>
    <dbReference type="NCBI Taxonomy" id="745531"/>
    <lineage>
        <taxon>Eukaryota</taxon>
        <taxon>Fungi</taxon>
        <taxon>Dikarya</taxon>
        <taxon>Basidiomycota</taxon>
        <taxon>Agaricomycotina</taxon>
        <taxon>Agaricomycetes</taxon>
        <taxon>Polyporales</taxon>
        <taxon>Phanerochaetaceae</taxon>
        <taxon>Phlebiopsis</taxon>
    </lineage>
</organism>
<keyword evidence="3" id="KW-1185">Reference proteome</keyword>
<evidence type="ECO:0000256" key="1">
    <source>
        <dbReference type="SAM" id="MobiDB-lite"/>
    </source>
</evidence>
<gene>
    <name evidence="2" type="ORF">PHLGIDRAFT_331655</name>
</gene>
<reference evidence="2 3" key="1">
    <citation type="journal article" date="2014" name="PLoS Genet.">
        <title>Analysis of the Phlebiopsis gigantea genome, transcriptome and secretome provides insight into its pioneer colonization strategies of wood.</title>
        <authorList>
            <person name="Hori C."/>
            <person name="Ishida T."/>
            <person name="Igarashi K."/>
            <person name="Samejima M."/>
            <person name="Suzuki H."/>
            <person name="Master E."/>
            <person name="Ferreira P."/>
            <person name="Ruiz-Duenas F.J."/>
            <person name="Held B."/>
            <person name="Canessa P."/>
            <person name="Larrondo L.F."/>
            <person name="Schmoll M."/>
            <person name="Druzhinina I.S."/>
            <person name="Kubicek C.P."/>
            <person name="Gaskell J.A."/>
            <person name="Kersten P."/>
            <person name="St John F."/>
            <person name="Glasner J."/>
            <person name="Sabat G."/>
            <person name="Splinter BonDurant S."/>
            <person name="Syed K."/>
            <person name="Yadav J."/>
            <person name="Mgbeahuruike A.C."/>
            <person name="Kovalchuk A."/>
            <person name="Asiegbu F.O."/>
            <person name="Lackner G."/>
            <person name="Hoffmeister D."/>
            <person name="Rencoret J."/>
            <person name="Gutierrez A."/>
            <person name="Sun H."/>
            <person name="Lindquist E."/>
            <person name="Barry K."/>
            <person name="Riley R."/>
            <person name="Grigoriev I.V."/>
            <person name="Henrissat B."/>
            <person name="Kues U."/>
            <person name="Berka R.M."/>
            <person name="Martinez A.T."/>
            <person name="Covert S.F."/>
            <person name="Blanchette R.A."/>
            <person name="Cullen D."/>
        </authorList>
    </citation>
    <scope>NUCLEOTIDE SEQUENCE [LARGE SCALE GENOMIC DNA]</scope>
    <source>
        <strain evidence="2 3">11061_1 CR5-6</strain>
    </source>
</reference>
<dbReference type="STRING" id="745531.A0A0C3SFM8"/>
<feature type="compositionally biased region" description="Basic and acidic residues" evidence="1">
    <location>
        <begin position="317"/>
        <end position="330"/>
    </location>
</feature>
<accession>A0A0C3SFM8</accession>
<feature type="region of interest" description="Disordered" evidence="1">
    <location>
        <begin position="109"/>
        <end position="128"/>
    </location>
</feature>
<evidence type="ECO:0000313" key="2">
    <source>
        <dbReference type="EMBL" id="KIP12360.1"/>
    </source>
</evidence>
<protein>
    <submittedName>
        <fullName evidence="2">Uncharacterized protein</fullName>
    </submittedName>
</protein>
<proteinExistence type="predicted"/>
<feature type="region of interest" description="Disordered" evidence="1">
    <location>
        <begin position="317"/>
        <end position="367"/>
    </location>
</feature>